<dbReference type="InterPro" id="IPR050166">
    <property type="entry name" value="ABC_transporter_ATP-bind"/>
</dbReference>
<dbReference type="OrthoDB" id="8773773at2"/>
<keyword evidence="2" id="KW-0547">Nucleotide-binding</keyword>
<dbReference type="Gene3D" id="3.40.50.300">
    <property type="entry name" value="P-loop containing nucleotide triphosphate hydrolases"/>
    <property type="match status" value="1"/>
</dbReference>
<dbReference type="GO" id="GO:0016887">
    <property type="term" value="F:ATP hydrolysis activity"/>
    <property type="evidence" value="ECO:0007669"/>
    <property type="project" value="InterPro"/>
</dbReference>
<dbReference type="EC" id="3.6.3.-" evidence="5"/>
<keyword evidence="5" id="KW-0378">Hydrolase</keyword>
<dbReference type="InterPro" id="IPR003593">
    <property type="entry name" value="AAA+_ATPase"/>
</dbReference>
<gene>
    <name evidence="5" type="ORF">BJEO58_00662</name>
</gene>
<evidence type="ECO:0000313" key="6">
    <source>
        <dbReference type="Proteomes" id="UP000234462"/>
    </source>
</evidence>
<dbReference type="RefSeq" id="WP_101587712.1">
    <property type="nucleotide sequence ID" value="NZ_FXZM01000002.1"/>
</dbReference>
<dbReference type="CDD" id="cd03293">
    <property type="entry name" value="ABC_NrtD_SsuB_transporters"/>
    <property type="match status" value="1"/>
</dbReference>
<dbReference type="Pfam" id="PF00005">
    <property type="entry name" value="ABC_tran"/>
    <property type="match status" value="1"/>
</dbReference>
<dbReference type="PROSITE" id="PS50893">
    <property type="entry name" value="ABC_TRANSPORTER_2"/>
    <property type="match status" value="1"/>
</dbReference>
<name>A0A2H1L2Q6_9MICO</name>
<dbReference type="PROSITE" id="PS00211">
    <property type="entry name" value="ABC_TRANSPORTER_1"/>
    <property type="match status" value="1"/>
</dbReference>
<dbReference type="InterPro" id="IPR017871">
    <property type="entry name" value="ABC_transporter-like_CS"/>
</dbReference>
<dbReference type="PANTHER" id="PTHR42788">
    <property type="entry name" value="TAURINE IMPORT ATP-BINDING PROTEIN-RELATED"/>
    <property type="match status" value="1"/>
</dbReference>
<keyword evidence="1" id="KW-0813">Transport</keyword>
<evidence type="ECO:0000256" key="2">
    <source>
        <dbReference type="ARBA" id="ARBA00022741"/>
    </source>
</evidence>
<keyword evidence="6" id="KW-1185">Reference proteome</keyword>
<dbReference type="InterPro" id="IPR027417">
    <property type="entry name" value="P-loop_NTPase"/>
</dbReference>
<organism evidence="5 6">
    <name type="scientific">Brevibacterium jeotgali</name>
    <dbReference type="NCBI Taxonomy" id="1262550"/>
    <lineage>
        <taxon>Bacteria</taxon>
        <taxon>Bacillati</taxon>
        <taxon>Actinomycetota</taxon>
        <taxon>Actinomycetes</taxon>
        <taxon>Micrococcales</taxon>
        <taxon>Brevibacteriaceae</taxon>
        <taxon>Brevibacterium</taxon>
    </lineage>
</organism>
<dbReference type="SUPFAM" id="SSF52540">
    <property type="entry name" value="P-loop containing nucleoside triphosphate hydrolases"/>
    <property type="match status" value="1"/>
</dbReference>
<dbReference type="PANTHER" id="PTHR42788:SF19">
    <property type="entry name" value="ALIPHATIC SULFONATES IMPORT ATP-BINDING PROTEIN SSUB 2"/>
    <property type="match status" value="1"/>
</dbReference>
<dbReference type="AlphaFoldDB" id="A0A2H1L2Q6"/>
<keyword evidence="3 5" id="KW-0067">ATP-binding</keyword>
<evidence type="ECO:0000259" key="4">
    <source>
        <dbReference type="PROSITE" id="PS50893"/>
    </source>
</evidence>
<evidence type="ECO:0000256" key="1">
    <source>
        <dbReference type="ARBA" id="ARBA00022448"/>
    </source>
</evidence>
<dbReference type="SMART" id="SM00382">
    <property type="entry name" value="AAA"/>
    <property type="match status" value="1"/>
</dbReference>
<proteinExistence type="predicted"/>
<feature type="domain" description="ABC transporter" evidence="4">
    <location>
        <begin position="12"/>
        <end position="238"/>
    </location>
</feature>
<accession>A0A2H1L2Q6</accession>
<evidence type="ECO:0000313" key="5">
    <source>
        <dbReference type="EMBL" id="SMY11080.1"/>
    </source>
</evidence>
<dbReference type="GO" id="GO:0005524">
    <property type="term" value="F:ATP binding"/>
    <property type="evidence" value="ECO:0007669"/>
    <property type="project" value="UniProtKB-KW"/>
</dbReference>
<dbReference type="InterPro" id="IPR003439">
    <property type="entry name" value="ABC_transporter-like_ATP-bd"/>
</dbReference>
<evidence type="ECO:0000256" key="3">
    <source>
        <dbReference type="ARBA" id="ARBA00022840"/>
    </source>
</evidence>
<dbReference type="EMBL" id="FXZM01000002">
    <property type="protein sequence ID" value="SMY11080.1"/>
    <property type="molecule type" value="Genomic_DNA"/>
</dbReference>
<reference evidence="6" key="1">
    <citation type="submission" date="2017-03" db="EMBL/GenBank/DDBJ databases">
        <authorList>
            <person name="Monnet C."/>
        </authorList>
    </citation>
    <scope>NUCLEOTIDE SEQUENCE [LARGE SCALE GENOMIC DNA]</scope>
    <source>
        <strain evidence="6">SJ5-8</strain>
    </source>
</reference>
<dbReference type="Proteomes" id="UP000234462">
    <property type="component" value="Unassembled WGS sequence"/>
</dbReference>
<sequence>MRTSTPPAASTVEFSSYSQAFGHRTVLTDVDLTVPAGELLVILGPSGCGKSTLLRSAAGLGAPTSGNVLLDGEAVTGGDERTAFAFQEPRLLPWRTLEKNTEIGLPRGTAKDAARTEVARLLNLVGLTGRGGLRPREVSGGMAQRVSLARALARRPGVLLLDEPFGALDALTRLQMQDLLLTIHQEQPTTVLLVTHDVDEAVHIADRIVVLGPASGTADAPATVVRDIRLDEPRPRDRGSAGLAHVRADLLSALGIDTGARGSRTRAEGPAHVS</sequence>
<protein>
    <submittedName>
        <fullName evidence="5">Sulfonate transport system ATP-binding protein</fullName>
        <ecNumber evidence="5">3.6.3.-</ecNumber>
    </submittedName>
</protein>